<feature type="compositionally biased region" description="Basic and acidic residues" evidence="1">
    <location>
        <begin position="60"/>
        <end position="73"/>
    </location>
</feature>
<dbReference type="AlphaFoldDB" id="A0A6J4SL11"/>
<reference evidence="2" key="1">
    <citation type="submission" date="2020-02" db="EMBL/GenBank/DDBJ databases">
        <authorList>
            <person name="Meier V. D."/>
        </authorList>
    </citation>
    <scope>NUCLEOTIDE SEQUENCE</scope>
    <source>
        <strain evidence="2">AVDCRST_MAG30</strain>
    </source>
</reference>
<dbReference type="EMBL" id="CADCVS010000262">
    <property type="protein sequence ID" value="CAA9502418.1"/>
    <property type="molecule type" value="Genomic_DNA"/>
</dbReference>
<feature type="non-terminal residue" evidence="2">
    <location>
        <position position="1"/>
    </location>
</feature>
<sequence>EGRRLQRGPDPPAGRGDLPRPRAPLHDHRLHPDPDRPRLHPLRPGHADRAAQPGPHRHRLLPDRLRDGADLHQ</sequence>
<keyword evidence="2" id="KW-0966">Cell projection</keyword>
<accession>A0A6J4SL11</accession>
<feature type="region of interest" description="Disordered" evidence="1">
    <location>
        <begin position="1"/>
        <end position="73"/>
    </location>
</feature>
<keyword evidence="2" id="KW-0969">Cilium</keyword>
<evidence type="ECO:0000313" key="2">
    <source>
        <dbReference type="EMBL" id="CAA9502418.1"/>
    </source>
</evidence>
<protein>
    <submittedName>
        <fullName evidence="2">Flagellar biosynthesis protein FliP</fullName>
    </submittedName>
</protein>
<proteinExistence type="predicted"/>
<organism evidence="2">
    <name type="scientific">uncultured Solirubrobacteraceae bacterium</name>
    <dbReference type="NCBI Taxonomy" id="1162706"/>
    <lineage>
        <taxon>Bacteria</taxon>
        <taxon>Bacillati</taxon>
        <taxon>Actinomycetota</taxon>
        <taxon>Thermoleophilia</taxon>
        <taxon>Solirubrobacterales</taxon>
        <taxon>Solirubrobacteraceae</taxon>
        <taxon>environmental samples</taxon>
    </lineage>
</organism>
<name>A0A6J4SL11_9ACTN</name>
<feature type="non-terminal residue" evidence="2">
    <location>
        <position position="73"/>
    </location>
</feature>
<gene>
    <name evidence="2" type="ORF">AVDCRST_MAG30-1990</name>
</gene>
<feature type="compositionally biased region" description="Basic and acidic residues" evidence="1">
    <location>
        <begin position="17"/>
        <end position="38"/>
    </location>
</feature>
<keyword evidence="2" id="KW-0282">Flagellum</keyword>
<evidence type="ECO:0000256" key="1">
    <source>
        <dbReference type="SAM" id="MobiDB-lite"/>
    </source>
</evidence>